<feature type="compositionally biased region" description="Low complexity" evidence="4">
    <location>
        <begin position="1081"/>
        <end position="1111"/>
    </location>
</feature>
<evidence type="ECO:0000256" key="3">
    <source>
        <dbReference type="SAM" id="Coils"/>
    </source>
</evidence>
<dbReference type="PANTHER" id="PTHR31580">
    <property type="entry name" value="FILAMENT-LIKE PLANT PROTEIN 4"/>
    <property type="match status" value="1"/>
</dbReference>
<feature type="compositionally biased region" description="Polar residues" evidence="4">
    <location>
        <begin position="571"/>
        <end position="598"/>
    </location>
</feature>
<reference evidence="5 6" key="1">
    <citation type="submission" date="2020-09" db="EMBL/GenBank/DDBJ databases">
        <title>De no assembly of potato wild relative species, Solanum commersonii.</title>
        <authorList>
            <person name="Cho K."/>
        </authorList>
    </citation>
    <scope>NUCLEOTIDE SEQUENCE [LARGE SCALE GENOMIC DNA]</scope>
    <source>
        <strain evidence="5">LZ3.2</strain>
        <tissue evidence="5">Leaf</tissue>
    </source>
</reference>
<dbReference type="Gene3D" id="1.20.58.60">
    <property type="match status" value="1"/>
</dbReference>
<dbReference type="Proteomes" id="UP000824120">
    <property type="component" value="Chromosome 4"/>
</dbReference>
<dbReference type="SUPFAM" id="SSF57997">
    <property type="entry name" value="Tropomyosin"/>
    <property type="match status" value="2"/>
</dbReference>
<sequence length="1111" mass="123613">MDRRSWPWKKKSSDKTASEKPVALTVESASTPSDSTESKVEQSLHYHLIGARKKKTFFSLSKQEIKKPRYVQISVESYSHLTGLEDQVKSLEEQVNGLEDEVKDLNEKLSAAQSEMTNKENLVKQHAKVAEEAVSGWEKAESEAATLKNHLESVTLLKLTAEDRASHLDGALKECMRQIRNLKEEHEQKLHDVIQNKAKQFDKMRHEFEAKIANLDQQLLGSAAENSALSRSLQERSSMVIQLSEEKSQAEAEIEMLKSNIESCEREINSLKYELHINSKELEIRNEEKNMSVRSAEVANKQHLEGVKKIAKLEAECQRLRGLVRKKLPGPAALAQMKLEVESLGRDYGDSRVKKSQGRPSSPQFSSLPDFSFDSVQKFHKENEQLTERLLAMEEETKMLKEALAHRNSELQASRSICAKTSSKLQSLEAQLQANVEQKSPQKSTIRRQPSEGSLSHEANHLPRLASMSEDGNDDNVSCASSWTTALMSDLSHVKKEKNFDSPHKSESASHLDLMDDFLEMEKLAYQSSDTNGAVSSPDIPNNARPETTKVDTSMHVTTSPDSQLKEHNETSVSGDQASRNEEVSSQSHQPLSDTSISMKLQSRISTVLDSLSKEADIQRIQEDLREIVQEMRNALIPQSTKSIVEITLSSKTATESQPSLDDGEANLEKEIPVSEDSKSCNESIHGISKELAHAMCQIHDFVLFLGKEAKAIQGTAPDGSGINEKLDDFSATYAEVIRNRLSMVNFVLDLSHVLSNASQLHFNILGYKNSETEISTSDCIDKVALPENKDLQHSGEVYANGCAHFSDSTSDPDIPHEGSLVPTSESTSTSLKCSLEEVEQLKLEKENMVLDLARYSENLESTKSQLTETEQLLADVKSQLVSAQKANSLAETQLKCMAESYNSLETRTEELQTEVNRLQAKIESLDNELQEEKKNHQDTLASCKDLEEQLQRMESVADLDAKTNQEKDLTAAAEKLAECQETIFLLGKQLNSLRPQTEFMGSPYIDRSSKGEGFREESTTTSMNIHDNDLAEMDSASSVKATCESPVDIYNVSYSPSDTEVNNPLRSPISSKSPKHRSTKSGSSSSAGPTPEKQSRGFSRFFSSKGKTGS</sequence>
<dbReference type="PANTHER" id="PTHR31580:SF4">
    <property type="entry name" value="FILAMENT-LIKE PLANT PROTEIN 6"/>
    <property type="match status" value="1"/>
</dbReference>
<feature type="region of interest" description="Disordered" evidence="4">
    <location>
        <begin position="1002"/>
        <end position="1028"/>
    </location>
</feature>
<evidence type="ECO:0000313" key="5">
    <source>
        <dbReference type="EMBL" id="KAG5613451.1"/>
    </source>
</evidence>
<feature type="region of interest" description="Disordered" evidence="4">
    <location>
        <begin position="529"/>
        <end position="598"/>
    </location>
</feature>
<dbReference type="InterPro" id="IPR008587">
    <property type="entry name" value="FPP_plant"/>
</dbReference>
<feature type="region of interest" description="Disordered" evidence="4">
    <location>
        <begin position="1"/>
        <end position="40"/>
    </location>
</feature>
<evidence type="ECO:0000313" key="6">
    <source>
        <dbReference type="Proteomes" id="UP000824120"/>
    </source>
</evidence>
<feature type="coiled-coil region" evidence="3">
    <location>
        <begin position="81"/>
        <end position="122"/>
    </location>
</feature>
<dbReference type="OrthoDB" id="1926355at2759"/>
<feature type="region of interest" description="Disordered" evidence="4">
    <location>
        <begin position="349"/>
        <end position="369"/>
    </location>
</feature>
<feature type="region of interest" description="Disordered" evidence="4">
    <location>
        <begin position="1055"/>
        <end position="1111"/>
    </location>
</feature>
<feature type="compositionally biased region" description="Polar residues" evidence="4">
    <location>
        <begin position="358"/>
        <end position="369"/>
    </location>
</feature>
<feature type="coiled-coil region" evidence="3">
    <location>
        <begin position="376"/>
        <end position="403"/>
    </location>
</feature>
<feature type="compositionally biased region" description="Polar residues" evidence="4">
    <location>
        <begin position="1055"/>
        <end position="1073"/>
    </location>
</feature>
<accession>A0A9J5ZMT9</accession>
<keyword evidence="6" id="KW-1185">Reference proteome</keyword>
<evidence type="ECO:0000256" key="1">
    <source>
        <dbReference type="ARBA" id="ARBA00005921"/>
    </source>
</evidence>
<feature type="coiled-coil region" evidence="3">
    <location>
        <begin position="165"/>
        <end position="274"/>
    </location>
</feature>
<feature type="compositionally biased region" description="Basic and acidic residues" evidence="4">
    <location>
        <begin position="1008"/>
        <end position="1019"/>
    </location>
</feature>
<evidence type="ECO:0000256" key="2">
    <source>
        <dbReference type="ARBA" id="ARBA00023054"/>
    </source>
</evidence>
<dbReference type="AlphaFoldDB" id="A0A9J5ZMT9"/>
<dbReference type="EMBL" id="JACXVP010000004">
    <property type="protein sequence ID" value="KAG5613451.1"/>
    <property type="molecule type" value="Genomic_DNA"/>
</dbReference>
<feature type="compositionally biased region" description="Polar residues" evidence="4">
    <location>
        <begin position="433"/>
        <end position="454"/>
    </location>
</feature>
<organism evidence="5 6">
    <name type="scientific">Solanum commersonii</name>
    <name type="common">Commerson's wild potato</name>
    <name type="synonym">Commerson's nightshade</name>
    <dbReference type="NCBI Taxonomy" id="4109"/>
    <lineage>
        <taxon>Eukaryota</taxon>
        <taxon>Viridiplantae</taxon>
        <taxon>Streptophyta</taxon>
        <taxon>Embryophyta</taxon>
        <taxon>Tracheophyta</taxon>
        <taxon>Spermatophyta</taxon>
        <taxon>Magnoliopsida</taxon>
        <taxon>eudicotyledons</taxon>
        <taxon>Gunneridae</taxon>
        <taxon>Pentapetalae</taxon>
        <taxon>asterids</taxon>
        <taxon>lamiids</taxon>
        <taxon>Solanales</taxon>
        <taxon>Solanaceae</taxon>
        <taxon>Solanoideae</taxon>
        <taxon>Solaneae</taxon>
        <taxon>Solanum</taxon>
    </lineage>
</organism>
<feature type="coiled-coil region" evidence="3">
    <location>
        <begin position="832"/>
        <end position="983"/>
    </location>
</feature>
<comment type="similarity">
    <text evidence="1">Belongs to the FPP family.</text>
</comment>
<evidence type="ECO:0008006" key="7">
    <source>
        <dbReference type="Google" id="ProtNLM"/>
    </source>
</evidence>
<comment type="caution">
    <text evidence="5">The sequence shown here is derived from an EMBL/GenBank/DDBJ whole genome shotgun (WGS) entry which is preliminary data.</text>
</comment>
<feature type="compositionally biased region" description="Polar residues" evidence="4">
    <location>
        <begin position="551"/>
        <end position="563"/>
    </location>
</feature>
<feature type="region of interest" description="Disordered" evidence="4">
    <location>
        <begin position="433"/>
        <end position="457"/>
    </location>
</feature>
<name>A0A9J5ZMT9_SOLCO</name>
<gene>
    <name evidence="5" type="ORF">H5410_024732</name>
</gene>
<evidence type="ECO:0000256" key="4">
    <source>
        <dbReference type="SAM" id="MobiDB-lite"/>
    </source>
</evidence>
<dbReference type="Pfam" id="PF05911">
    <property type="entry name" value="FPP"/>
    <property type="match status" value="1"/>
</dbReference>
<protein>
    <recommendedName>
        <fullName evidence="7">Filament-like plant protein 4</fullName>
    </recommendedName>
</protein>
<keyword evidence="2 3" id="KW-0175">Coiled coil</keyword>
<feature type="compositionally biased region" description="Basic and acidic residues" evidence="4">
    <location>
        <begin position="1"/>
        <end position="18"/>
    </location>
</feature>
<proteinExistence type="inferred from homology"/>